<dbReference type="GO" id="GO:0003677">
    <property type="term" value="F:DNA binding"/>
    <property type="evidence" value="ECO:0007669"/>
    <property type="project" value="UniProtKB-KW"/>
</dbReference>
<evidence type="ECO:0000256" key="5">
    <source>
        <dbReference type="ARBA" id="ARBA00023163"/>
    </source>
</evidence>
<dbReference type="PRINTS" id="PR00755">
    <property type="entry name" value="AFLATOXINBRP"/>
</dbReference>
<sequence length="425" mass="48716">MRSSQSKRRQQPPPRKKACQSCTKSKVRCDLDRPACSRCRSLGRTCEYLTHPPVTSPLSEPNYTSPTDTTDREPVLPIYSTPQIAPISELPIPLPYTFSSPAWTPPHPPRRLVADSVRGESNELDFTGIELVPSVNAESIRDRWLRPYILPPLGRDEVPKAYHPFTLQYISRILSTYPRFMLKDGDVPPIIHRMQIVGRRMPRALANCYSLVRMWEQAAEGSETLVVETVEKEMDRLASEEPPSLDDFDLLAIFQAYLIYSVMLYFSPIAGANAVNDKIMITLMELAFRTARNGLFCTAEMSHTRPSWESWIVAAAKRRSLFTMYLFCSVYNADRLLPNFIADEMTGVFAPEAKALWEATSRETWAKEYDRHLLNWEDGMLEISELWRSAETGTPRRRERIERWLRTVDEFGMTMFGVTAHVHGC</sequence>
<keyword evidence="3" id="KW-0805">Transcription regulation</keyword>
<dbReference type="InterPro" id="IPR036864">
    <property type="entry name" value="Zn2-C6_fun-type_DNA-bd_sf"/>
</dbReference>
<dbReference type="PROSITE" id="PS50048">
    <property type="entry name" value="ZN2_CY6_FUNGAL_2"/>
    <property type="match status" value="1"/>
</dbReference>
<keyword evidence="2" id="KW-0862">Zinc</keyword>
<dbReference type="SUPFAM" id="SSF57701">
    <property type="entry name" value="Zn2/Cys6 DNA-binding domain"/>
    <property type="match status" value="1"/>
</dbReference>
<dbReference type="PANTHER" id="PTHR47660:SF3">
    <property type="entry name" value="FINGER DOMAIN PROTEIN, PUTATIVE (AFU_ORTHOLOGUE AFUA_4G03310)-RELATED"/>
    <property type="match status" value="1"/>
</dbReference>
<dbReference type="CDD" id="cd00067">
    <property type="entry name" value="GAL4"/>
    <property type="match status" value="1"/>
</dbReference>
<gene>
    <name evidence="9" type="ORF">M747DRAFT_366148</name>
</gene>
<reference evidence="9 10" key="1">
    <citation type="submission" date="2018-07" db="EMBL/GenBank/DDBJ databases">
        <title>Section-level genome sequencing of Aspergillus section Nigri to investigate inter- and intra-species variation.</title>
        <authorList>
            <consortium name="DOE Joint Genome Institute"/>
            <person name="Vesth T.C."/>
            <person name="Nybo J.L."/>
            <person name="Theobald S."/>
            <person name="Frisvad J.C."/>
            <person name="Larsen T.O."/>
            <person name="Nielsen K.F."/>
            <person name="Hoof J.B."/>
            <person name="Brandl J."/>
            <person name="Salamov A."/>
            <person name="Riley R."/>
            <person name="Gladden J.M."/>
            <person name="Phatale P."/>
            <person name="Nielsen M.T."/>
            <person name="Lyhne E.K."/>
            <person name="Kogle M.E."/>
            <person name="Strasser K."/>
            <person name="McDonnell E."/>
            <person name="Barry K."/>
            <person name="Clum A."/>
            <person name="Chen C."/>
            <person name="Nolan M."/>
            <person name="Sandor L."/>
            <person name="Kuo A."/>
            <person name="Lipzen A."/>
            <person name="Hainaut M."/>
            <person name="Drula E."/>
            <person name="Tsang A."/>
            <person name="Magnuson J.K."/>
            <person name="Henrissat B."/>
            <person name="Wiebenga A."/>
            <person name="Simmons B.A."/>
            <person name="Makela M.R."/>
            <person name="De vries R.P."/>
            <person name="Grigoriev I.V."/>
            <person name="Mortensen U.H."/>
            <person name="Baker S.E."/>
            <person name="Andersen M.R."/>
        </authorList>
    </citation>
    <scope>NUCLEOTIDE SEQUENCE [LARGE SCALE GENOMIC DNA]</scope>
    <source>
        <strain evidence="9 10">ATCC 13496</strain>
    </source>
</reference>
<dbReference type="GO" id="GO:0009893">
    <property type="term" value="P:positive regulation of metabolic process"/>
    <property type="evidence" value="ECO:0007669"/>
    <property type="project" value="UniProtKB-ARBA"/>
</dbReference>
<dbReference type="Pfam" id="PF00172">
    <property type="entry name" value="Zn_clus"/>
    <property type="match status" value="1"/>
</dbReference>
<name>A0A370CGB4_ASPNG</name>
<dbReference type="GO" id="GO:0000981">
    <property type="term" value="F:DNA-binding transcription factor activity, RNA polymerase II-specific"/>
    <property type="evidence" value="ECO:0007669"/>
    <property type="project" value="InterPro"/>
</dbReference>
<keyword evidence="4" id="KW-0238">DNA-binding</keyword>
<evidence type="ECO:0000256" key="1">
    <source>
        <dbReference type="ARBA" id="ARBA00022723"/>
    </source>
</evidence>
<dbReference type="InterPro" id="IPR001138">
    <property type="entry name" value="Zn2Cys6_DnaBD"/>
</dbReference>
<dbReference type="Proteomes" id="UP000253845">
    <property type="component" value="Unassembled WGS sequence"/>
</dbReference>
<dbReference type="PANTHER" id="PTHR47660">
    <property type="entry name" value="TRANSCRIPTION FACTOR WITH C2H2 AND ZN(2)-CYS(6) DNA BINDING DOMAIN (EUROFUNG)-RELATED-RELATED"/>
    <property type="match status" value="1"/>
</dbReference>
<keyword evidence="6" id="KW-0539">Nucleus</keyword>
<feature type="region of interest" description="Disordered" evidence="7">
    <location>
        <begin position="53"/>
        <end position="75"/>
    </location>
</feature>
<evidence type="ECO:0000313" key="10">
    <source>
        <dbReference type="Proteomes" id="UP000253845"/>
    </source>
</evidence>
<dbReference type="SMART" id="SM00066">
    <property type="entry name" value="GAL4"/>
    <property type="match status" value="1"/>
</dbReference>
<dbReference type="GO" id="GO:0008270">
    <property type="term" value="F:zinc ion binding"/>
    <property type="evidence" value="ECO:0007669"/>
    <property type="project" value="InterPro"/>
</dbReference>
<protein>
    <recommendedName>
        <fullName evidence="8">Zn(2)-C6 fungal-type domain-containing protein</fullName>
    </recommendedName>
</protein>
<proteinExistence type="predicted"/>
<accession>A0A370CGB4</accession>
<evidence type="ECO:0000256" key="7">
    <source>
        <dbReference type="SAM" id="MobiDB-lite"/>
    </source>
</evidence>
<evidence type="ECO:0000256" key="6">
    <source>
        <dbReference type="ARBA" id="ARBA00023242"/>
    </source>
</evidence>
<evidence type="ECO:0000313" key="9">
    <source>
        <dbReference type="EMBL" id="RDH25916.1"/>
    </source>
</evidence>
<keyword evidence="5" id="KW-0804">Transcription</keyword>
<dbReference type="VEuPathDB" id="FungiDB:M747DRAFT_366148"/>
<feature type="domain" description="Zn(2)-C6 fungal-type" evidence="8">
    <location>
        <begin position="18"/>
        <end position="48"/>
    </location>
</feature>
<evidence type="ECO:0000256" key="4">
    <source>
        <dbReference type="ARBA" id="ARBA00023125"/>
    </source>
</evidence>
<dbReference type="Gene3D" id="4.10.240.10">
    <property type="entry name" value="Zn(2)-C6 fungal-type DNA-binding domain"/>
    <property type="match status" value="1"/>
</dbReference>
<evidence type="ECO:0000256" key="2">
    <source>
        <dbReference type="ARBA" id="ARBA00022833"/>
    </source>
</evidence>
<organism evidence="9 10">
    <name type="scientific">Aspergillus niger ATCC 13496</name>
    <dbReference type="NCBI Taxonomy" id="1353008"/>
    <lineage>
        <taxon>Eukaryota</taxon>
        <taxon>Fungi</taxon>
        <taxon>Dikarya</taxon>
        <taxon>Ascomycota</taxon>
        <taxon>Pezizomycotina</taxon>
        <taxon>Eurotiomycetes</taxon>
        <taxon>Eurotiomycetidae</taxon>
        <taxon>Eurotiales</taxon>
        <taxon>Aspergillaceae</taxon>
        <taxon>Aspergillus</taxon>
        <taxon>Aspergillus subgen. Circumdati</taxon>
    </lineage>
</organism>
<dbReference type="EMBL" id="KZ851899">
    <property type="protein sequence ID" value="RDH25916.1"/>
    <property type="molecule type" value="Genomic_DNA"/>
</dbReference>
<dbReference type="PROSITE" id="PS00463">
    <property type="entry name" value="ZN2_CY6_FUNGAL_1"/>
    <property type="match status" value="1"/>
</dbReference>
<dbReference type="AlphaFoldDB" id="A0A370CGB4"/>
<evidence type="ECO:0000256" key="3">
    <source>
        <dbReference type="ARBA" id="ARBA00023015"/>
    </source>
</evidence>
<evidence type="ECO:0000259" key="8">
    <source>
        <dbReference type="PROSITE" id="PS50048"/>
    </source>
</evidence>
<keyword evidence="1" id="KW-0479">Metal-binding</keyword>
<feature type="compositionally biased region" description="Polar residues" evidence="7">
    <location>
        <begin position="56"/>
        <end position="68"/>
    </location>
</feature>